<dbReference type="Gramene" id="ORUFI03G31020.1">
    <property type="protein sequence ID" value="ORUFI03G31020.1"/>
    <property type="gene ID" value="ORUFI03G31020"/>
</dbReference>
<dbReference type="HOGENOM" id="CLU_1656630_0_0_1"/>
<reference evidence="2" key="2">
    <citation type="submission" date="2015-06" db="UniProtKB">
        <authorList>
            <consortium name="EnsemblPlants"/>
        </authorList>
    </citation>
    <scope>IDENTIFICATION</scope>
</reference>
<feature type="region of interest" description="Disordered" evidence="1">
    <location>
        <begin position="97"/>
        <end position="128"/>
    </location>
</feature>
<keyword evidence="3" id="KW-1185">Reference proteome</keyword>
<feature type="compositionally biased region" description="Basic and acidic residues" evidence="1">
    <location>
        <begin position="107"/>
        <end position="119"/>
    </location>
</feature>
<accession>A0A0E0NZM7</accession>
<dbReference type="EnsemblPlants" id="ORUFI03G31020.1">
    <property type="protein sequence ID" value="ORUFI03G31020.1"/>
    <property type="gene ID" value="ORUFI03G31020"/>
</dbReference>
<dbReference type="AlphaFoldDB" id="A0A0E0NZM7"/>
<sequence length="159" mass="17061">MAAGRRAEAGGCSAASLQSAALPPPLAWERMRARMAASSLSSPLSIITRGGPLLLAGLACSSAASSLCLVHDTSASTDDDYFLSDDVHDSAFLIQSSSSSVARQGSRGRENAEKERGEKSMVMGPTIPRKSVDKISQNLFREASRFRLNERRGQLREKY</sequence>
<organism evidence="2 3">
    <name type="scientific">Oryza rufipogon</name>
    <name type="common">Brownbeard rice</name>
    <name type="synonym">Asian wild rice</name>
    <dbReference type="NCBI Taxonomy" id="4529"/>
    <lineage>
        <taxon>Eukaryota</taxon>
        <taxon>Viridiplantae</taxon>
        <taxon>Streptophyta</taxon>
        <taxon>Embryophyta</taxon>
        <taxon>Tracheophyta</taxon>
        <taxon>Spermatophyta</taxon>
        <taxon>Magnoliopsida</taxon>
        <taxon>Liliopsida</taxon>
        <taxon>Poales</taxon>
        <taxon>Poaceae</taxon>
        <taxon>BOP clade</taxon>
        <taxon>Oryzoideae</taxon>
        <taxon>Oryzeae</taxon>
        <taxon>Oryzinae</taxon>
        <taxon>Oryza</taxon>
    </lineage>
</organism>
<protein>
    <submittedName>
        <fullName evidence="2">Uncharacterized protein</fullName>
    </submittedName>
</protein>
<proteinExistence type="predicted"/>
<evidence type="ECO:0000256" key="1">
    <source>
        <dbReference type="SAM" id="MobiDB-lite"/>
    </source>
</evidence>
<dbReference type="Proteomes" id="UP000008022">
    <property type="component" value="Unassembled WGS sequence"/>
</dbReference>
<name>A0A0E0NZM7_ORYRU</name>
<evidence type="ECO:0000313" key="2">
    <source>
        <dbReference type="EnsemblPlants" id="ORUFI03G31020.1"/>
    </source>
</evidence>
<evidence type="ECO:0000313" key="3">
    <source>
        <dbReference type="Proteomes" id="UP000008022"/>
    </source>
</evidence>
<reference evidence="3" key="1">
    <citation type="submission" date="2013-06" db="EMBL/GenBank/DDBJ databases">
        <authorList>
            <person name="Zhao Q."/>
        </authorList>
    </citation>
    <scope>NUCLEOTIDE SEQUENCE</scope>
    <source>
        <strain evidence="3">cv. W1943</strain>
    </source>
</reference>
<dbReference type="OMA" id="MGPTIPR"/>